<evidence type="ECO:0000313" key="4">
    <source>
        <dbReference type="EMBL" id="GGC85574.1"/>
    </source>
</evidence>
<reference evidence="5" key="1">
    <citation type="journal article" date="2019" name="Int. J. Syst. Evol. Microbiol.">
        <title>The Global Catalogue of Microorganisms (GCM) 10K type strain sequencing project: providing services to taxonomists for standard genome sequencing and annotation.</title>
        <authorList>
            <consortium name="The Broad Institute Genomics Platform"/>
            <consortium name="The Broad Institute Genome Sequencing Center for Infectious Disease"/>
            <person name="Wu L."/>
            <person name="Ma J."/>
        </authorList>
    </citation>
    <scope>NUCLEOTIDE SEQUENCE [LARGE SCALE GENOMIC DNA]</scope>
    <source>
        <strain evidence="5">CGMCC 1.12482</strain>
    </source>
</reference>
<proteinExistence type="inferred from homology"/>
<comment type="similarity">
    <text evidence="1">Belongs to the DNA polymerase type-Y family.</text>
</comment>
<dbReference type="InterPro" id="IPR043128">
    <property type="entry name" value="Rev_trsase/Diguanyl_cyclase"/>
</dbReference>
<dbReference type="CDD" id="cd03468">
    <property type="entry name" value="PolY_like"/>
    <property type="match status" value="1"/>
</dbReference>
<dbReference type="PANTHER" id="PTHR35369">
    <property type="entry name" value="BLR3025 PROTEIN-RELATED"/>
    <property type="match status" value="1"/>
</dbReference>
<evidence type="ECO:0000259" key="3">
    <source>
        <dbReference type="Pfam" id="PF00817"/>
    </source>
</evidence>
<dbReference type="InterPro" id="IPR050356">
    <property type="entry name" value="SulA_CellDiv_inhibitor"/>
</dbReference>
<dbReference type="EMBL" id="BMFF01000001">
    <property type="protein sequence ID" value="GGC85574.1"/>
    <property type="molecule type" value="Genomic_DNA"/>
</dbReference>
<evidence type="ECO:0000256" key="2">
    <source>
        <dbReference type="ARBA" id="ARBA00022763"/>
    </source>
</evidence>
<evidence type="ECO:0000313" key="5">
    <source>
        <dbReference type="Proteomes" id="UP000638188"/>
    </source>
</evidence>
<dbReference type="RefSeq" id="WP_150277723.1">
    <property type="nucleotide sequence ID" value="NZ_BMFF01000001.1"/>
</dbReference>
<keyword evidence="2" id="KW-0227">DNA damage</keyword>
<evidence type="ECO:0000256" key="1">
    <source>
        <dbReference type="ARBA" id="ARBA00010945"/>
    </source>
</evidence>
<accession>A0ABQ1NWM7</accession>
<dbReference type="Pfam" id="PF00817">
    <property type="entry name" value="IMS"/>
    <property type="match status" value="1"/>
</dbReference>
<organism evidence="4 5">
    <name type="scientific">Halopseudomonas salina</name>
    <dbReference type="NCBI Taxonomy" id="1323744"/>
    <lineage>
        <taxon>Bacteria</taxon>
        <taxon>Pseudomonadati</taxon>
        <taxon>Pseudomonadota</taxon>
        <taxon>Gammaproteobacteria</taxon>
        <taxon>Pseudomonadales</taxon>
        <taxon>Pseudomonadaceae</taxon>
        <taxon>Halopseudomonas</taxon>
    </lineage>
</organism>
<dbReference type="Proteomes" id="UP000638188">
    <property type="component" value="Unassembled WGS sequence"/>
</dbReference>
<dbReference type="Gene3D" id="3.40.1170.60">
    <property type="match status" value="1"/>
</dbReference>
<dbReference type="PANTHER" id="PTHR35369:SF2">
    <property type="entry name" value="BLR3025 PROTEIN"/>
    <property type="match status" value="1"/>
</dbReference>
<name>A0ABQ1NWM7_9GAMM</name>
<dbReference type="Gene3D" id="3.30.70.270">
    <property type="match status" value="1"/>
</dbReference>
<feature type="domain" description="UmuC" evidence="3">
    <location>
        <begin position="26"/>
        <end position="150"/>
    </location>
</feature>
<protein>
    <recommendedName>
        <fullName evidence="3">UmuC domain-containing protein</fullName>
    </recommendedName>
</protein>
<sequence>MRWACILFPQLALDGVLRHREDPKAALALIAGPAQRRMLQTVTPAARELGLRPGMTLTAARALTDEFVIAEYDEKQIEHWHHLLAAWAYRFSSHVSLHYPRALLLEVQSSMGLFGPWLHFEQRLRNELDAMGFRHRIALAPNPAAARMLANSHDGIAVPDRHALRETLGRMSVERIGLAGETATAFSRMGLRRLHQVLALPRDTLARRFPEQVLRHIDTLLGDRPLVLDCFAPPDFFDVRIELNFDVESNQTLFFPVKRLVSDLAAFLAGRDSGVQRFILHLEHRNLEDTRLTVGLLAAERESEMLFELTRGRLETLQIPAPVQAVRLVARDLPRFVPESSQLFEDRPQQKLPWEQLRERLRARLGDDAVLDICSHPDHRPEHAWRQQAAGKPDLAVALPLRPGWLVSEPVALGDDAGQILAGPERIESGWWDGADVRRDYYLIRTEHGQLAWAFRQVGQAGPFWLHGWFA</sequence>
<comment type="caution">
    <text evidence="4">The sequence shown here is derived from an EMBL/GenBank/DDBJ whole genome shotgun (WGS) entry which is preliminary data.</text>
</comment>
<dbReference type="InterPro" id="IPR043502">
    <property type="entry name" value="DNA/RNA_pol_sf"/>
</dbReference>
<dbReference type="SUPFAM" id="SSF56672">
    <property type="entry name" value="DNA/RNA polymerases"/>
    <property type="match status" value="1"/>
</dbReference>
<gene>
    <name evidence="4" type="ORF">GCM10007418_01660</name>
</gene>
<keyword evidence="5" id="KW-1185">Reference proteome</keyword>
<dbReference type="InterPro" id="IPR001126">
    <property type="entry name" value="UmuC"/>
</dbReference>